<comment type="caution">
    <text evidence="1">The sequence shown here is derived from an EMBL/GenBank/DDBJ whole genome shotgun (WGS) entry which is preliminary data.</text>
</comment>
<gene>
    <name evidence="1" type="ORF">VF08_32640</name>
</gene>
<accession>A0A9Q5Z5U9</accession>
<dbReference type="Proteomes" id="UP000222310">
    <property type="component" value="Unassembled WGS sequence"/>
</dbReference>
<evidence type="ECO:0000313" key="1">
    <source>
        <dbReference type="EMBL" id="PHJ95184.1"/>
    </source>
</evidence>
<protein>
    <submittedName>
        <fullName evidence="1">Uncharacterized protein</fullName>
    </submittedName>
</protein>
<evidence type="ECO:0000313" key="2">
    <source>
        <dbReference type="Proteomes" id="UP000222310"/>
    </source>
</evidence>
<proteinExistence type="predicted"/>
<dbReference type="EMBL" id="LAHD01000150">
    <property type="protein sequence ID" value="PHJ95184.1"/>
    <property type="molecule type" value="Genomic_DNA"/>
</dbReference>
<organism evidence="1 2">
    <name type="scientific">Nostoc linckia z8</name>
    <dbReference type="NCBI Taxonomy" id="1628746"/>
    <lineage>
        <taxon>Bacteria</taxon>
        <taxon>Bacillati</taxon>
        <taxon>Cyanobacteriota</taxon>
        <taxon>Cyanophyceae</taxon>
        <taxon>Nostocales</taxon>
        <taxon>Nostocaceae</taxon>
        <taxon>Nostoc</taxon>
    </lineage>
</organism>
<reference evidence="1 2" key="1">
    <citation type="submission" date="2015-02" db="EMBL/GenBank/DDBJ databases">
        <title>Nostoc linckia genome annotation.</title>
        <authorList>
            <person name="Zhou Z."/>
        </authorList>
    </citation>
    <scope>NUCLEOTIDE SEQUENCE [LARGE SCALE GENOMIC DNA]</scope>
    <source>
        <strain evidence="2">z8</strain>
    </source>
</reference>
<dbReference type="AlphaFoldDB" id="A0A9Q5Z5U9"/>
<name>A0A9Q5Z5U9_NOSLI</name>
<sequence length="64" mass="7352">MLNLVVVDDDEIFVRVCNRLLREVGKRVRGKGERANKNPFPFPPLAKVTFTRGLMKILPNRDNS</sequence>